<dbReference type="InterPro" id="IPR025847">
    <property type="entry name" value="MEDS_domain"/>
</dbReference>
<dbReference type="InterPro" id="IPR003594">
    <property type="entry name" value="HATPase_dom"/>
</dbReference>
<dbReference type="Gene3D" id="3.30.565.10">
    <property type="entry name" value="Histidine kinase-like ATPase, C-terminal domain"/>
    <property type="match status" value="1"/>
</dbReference>
<evidence type="ECO:0000313" key="5">
    <source>
        <dbReference type="Proteomes" id="UP000219514"/>
    </source>
</evidence>
<evidence type="ECO:0000256" key="1">
    <source>
        <dbReference type="ARBA" id="ARBA00022527"/>
    </source>
</evidence>
<dbReference type="InterPro" id="IPR047718">
    <property type="entry name" value="RsbA-like_anti_sig"/>
</dbReference>
<gene>
    <name evidence="4" type="ORF">SAMN06893097_104239</name>
</gene>
<dbReference type="OrthoDB" id="3748385at2"/>
<evidence type="ECO:0000259" key="3">
    <source>
        <dbReference type="Pfam" id="PF14417"/>
    </source>
</evidence>
<dbReference type="SUPFAM" id="SSF55874">
    <property type="entry name" value="ATPase domain of HSP90 chaperone/DNA topoisomerase II/histidine kinase"/>
    <property type="match status" value="1"/>
</dbReference>
<protein>
    <submittedName>
        <fullName evidence="4">Anti-sigma regulatory factor (Ser/Thr protein kinase)</fullName>
    </submittedName>
</protein>
<reference evidence="4 5" key="1">
    <citation type="submission" date="2017-09" db="EMBL/GenBank/DDBJ databases">
        <authorList>
            <person name="Ehlers B."/>
            <person name="Leendertz F.H."/>
        </authorList>
    </citation>
    <scope>NUCLEOTIDE SEQUENCE [LARGE SCALE GENOMIC DNA]</scope>
    <source>
        <strain evidence="4 5">DSM 46844</strain>
    </source>
</reference>
<dbReference type="RefSeq" id="WP_097206534.1">
    <property type="nucleotide sequence ID" value="NZ_JACHXB010000002.1"/>
</dbReference>
<sequence>MTPITGTGPDLLHAALLYDSTEELAASAVPFLAAGLAAGDAAVLACREGENALLVRALDGDDRVLVLPREEIYVGSAQALATYRRMVHRQVAAGASRIRLVCAVVPVDRRPWQWDEWHRYEAVFNAVMDRMPLSSVCAYDRRQLSAGMRDGIEETHPALLTPGGPVPNDRYVEPASVLRRTSTVSADRAEDSPPTLVLAGLTDPARLPELRGRLRAALNGADGHGQLQARFAAAVTEVLGNAFRHGAPPIAVRLWTTPMRLAATVTDCGQGFDDPLAGFLAPGTGSPPAGAGLWAARQGCDTLETFRTRAEFTVRLTTGLPRPQTASALTAPPAAEAGTAPVDRARAAARELARRLQT</sequence>
<keyword evidence="4" id="KW-0808">Transferase</keyword>
<feature type="domain" description="Histidine kinase/HSP90-like ATPase" evidence="2">
    <location>
        <begin position="203"/>
        <end position="317"/>
    </location>
</feature>
<organism evidence="4 5">
    <name type="scientific">Geodermatophilus sabuli</name>
    <dbReference type="NCBI Taxonomy" id="1564158"/>
    <lineage>
        <taxon>Bacteria</taxon>
        <taxon>Bacillati</taxon>
        <taxon>Actinomycetota</taxon>
        <taxon>Actinomycetes</taxon>
        <taxon>Geodermatophilales</taxon>
        <taxon>Geodermatophilaceae</taxon>
        <taxon>Geodermatophilus</taxon>
    </lineage>
</organism>
<name>A0A285EE97_9ACTN</name>
<dbReference type="PANTHER" id="PTHR35526">
    <property type="entry name" value="ANTI-SIGMA-F FACTOR RSBW-RELATED"/>
    <property type="match status" value="1"/>
</dbReference>
<dbReference type="EMBL" id="OBDO01000004">
    <property type="protein sequence ID" value="SNX96524.1"/>
    <property type="molecule type" value="Genomic_DNA"/>
</dbReference>
<evidence type="ECO:0000259" key="2">
    <source>
        <dbReference type="Pfam" id="PF13581"/>
    </source>
</evidence>
<feature type="domain" description="MEDS" evidence="3">
    <location>
        <begin position="13"/>
        <end position="157"/>
    </location>
</feature>
<keyword evidence="5" id="KW-1185">Reference proteome</keyword>
<keyword evidence="1" id="KW-0723">Serine/threonine-protein kinase</keyword>
<dbReference type="Proteomes" id="UP000219514">
    <property type="component" value="Unassembled WGS sequence"/>
</dbReference>
<dbReference type="CDD" id="cd16936">
    <property type="entry name" value="HATPase_RsbW-like"/>
    <property type="match status" value="1"/>
</dbReference>
<dbReference type="AlphaFoldDB" id="A0A285EE97"/>
<accession>A0A285EE97</accession>
<dbReference type="NCBIfam" id="NF041045">
    <property type="entry name" value="RsbA_anti_sig"/>
    <property type="match status" value="1"/>
</dbReference>
<dbReference type="GO" id="GO:0004674">
    <property type="term" value="F:protein serine/threonine kinase activity"/>
    <property type="evidence" value="ECO:0007669"/>
    <property type="project" value="UniProtKB-KW"/>
</dbReference>
<dbReference type="PANTHER" id="PTHR35526:SF3">
    <property type="entry name" value="ANTI-SIGMA-F FACTOR RSBW"/>
    <property type="match status" value="1"/>
</dbReference>
<dbReference type="InterPro" id="IPR050267">
    <property type="entry name" value="Anti-sigma-factor_SerPK"/>
</dbReference>
<dbReference type="Pfam" id="PF14417">
    <property type="entry name" value="MEDS"/>
    <property type="match status" value="1"/>
</dbReference>
<dbReference type="Pfam" id="PF13581">
    <property type="entry name" value="HATPase_c_2"/>
    <property type="match status" value="1"/>
</dbReference>
<keyword evidence="4" id="KW-0418">Kinase</keyword>
<evidence type="ECO:0000313" key="4">
    <source>
        <dbReference type="EMBL" id="SNX96524.1"/>
    </source>
</evidence>
<dbReference type="InterPro" id="IPR036890">
    <property type="entry name" value="HATPase_C_sf"/>
</dbReference>
<proteinExistence type="predicted"/>